<organism evidence="9 10">
    <name type="scientific">Longibacter salinarum</name>
    <dbReference type="NCBI Taxonomy" id="1850348"/>
    <lineage>
        <taxon>Bacteria</taxon>
        <taxon>Pseudomonadati</taxon>
        <taxon>Rhodothermota</taxon>
        <taxon>Rhodothermia</taxon>
        <taxon>Rhodothermales</taxon>
        <taxon>Salisaetaceae</taxon>
        <taxon>Longibacter</taxon>
    </lineage>
</organism>
<dbReference type="GO" id="GO:0016787">
    <property type="term" value="F:hydrolase activity"/>
    <property type="evidence" value="ECO:0007669"/>
    <property type="project" value="UniProtKB-KW"/>
</dbReference>
<comment type="cofactor">
    <cofactor evidence="2">
        <name>Mg(2+)</name>
        <dbReference type="ChEBI" id="CHEBI:18420"/>
    </cofactor>
</comment>
<keyword evidence="5 9" id="KW-0378">Hydrolase</keyword>
<dbReference type="GO" id="GO:0019693">
    <property type="term" value="P:ribose phosphate metabolic process"/>
    <property type="evidence" value="ECO:0007669"/>
    <property type="project" value="TreeGrafter"/>
</dbReference>
<evidence type="ECO:0000256" key="1">
    <source>
        <dbReference type="ARBA" id="ARBA00000847"/>
    </source>
</evidence>
<reference evidence="9 10" key="1">
    <citation type="submission" date="2017-10" db="EMBL/GenBank/DDBJ databases">
        <title>Draft genome of Longibacter Salinarum.</title>
        <authorList>
            <person name="Goh K.M."/>
            <person name="Shamsir M.S."/>
            <person name="Lim S.W."/>
        </authorList>
    </citation>
    <scope>NUCLEOTIDE SEQUENCE [LARGE SCALE GENOMIC DNA]</scope>
    <source>
        <strain evidence="9 10">KCTC 52045</strain>
    </source>
</reference>
<gene>
    <name evidence="9" type="ORF">CRI94_04525</name>
</gene>
<dbReference type="PROSITE" id="PS51462">
    <property type="entry name" value="NUDIX"/>
    <property type="match status" value="1"/>
</dbReference>
<evidence type="ECO:0000256" key="7">
    <source>
        <dbReference type="ARBA" id="ARBA00032272"/>
    </source>
</evidence>
<evidence type="ECO:0000256" key="4">
    <source>
        <dbReference type="ARBA" id="ARBA00016377"/>
    </source>
</evidence>
<sequence length="198" mass="22201">MDYRFTDPLRKRACTVDSWTLLDRSHLGNFRVFDVFRHLLKSPETGEAHDFYVIDAPDWVNVIPITSDRKVVCVRQYRAGTDTVTLEIPGGMMDPGDEDPVAAAVREMREETGYVAERYESLGDVAPNPAIQSNRCYTICAWDAYRDGPQALDGTEVIDIELVDLDAIPSLIVNGRITNSLVVAAFYLLDRSREPSAT</sequence>
<dbReference type="Pfam" id="PF00293">
    <property type="entry name" value="NUDIX"/>
    <property type="match status" value="1"/>
</dbReference>
<evidence type="ECO:0000256" key="6">
    <source>
        <dbReference type="ARBA" id="ARBA00032162"/>
    </source>
</evidence>
<dbReference type="OrthoDB" id="9806150at2"/>
<evidence type="ECO:0000313" key="9">
    <source>
        <dbReference type="EMBL" id="PEN14308.1"/>
    </source>
</evidence>
<evidence type="ECO:0000313" key="10">
    <source>
        <dbReference type="Proteomes" id="UP000220102"/>
    </source>
</evidence>
<accession>A0A2A8D0Y6</accession>
<evidence type="ECO:0000259" key="8">
    <source>
        <dbReference type="PROSITE" id="PS51462"/>
    </source>
</evidence>
<comment type="catalytic activity">
    <reaction evidence="1">
        <text>GDP-alpha-D-mannose + H2O = alpha-D-mannose 1-phosphate + GMP + 2 H(+)</text>
        <dbReference type="Rhea" id="RHEA:27978"/>
        <dbReference type="ChEBI" id="CHEBI:15377"/>
        <dbReference type="ChEBI" id="CHEBI:15378"/>
        <dbReference type="ChEBI" id="CHEBI:57527"/>
        <dbReference type="ChEBI" id="CHEBI:58115"/>
        <dbReference type="ChEBI" id="CHEBI:58409"/>
    </reaction>
</comment>
<dbReference type="GO" id="GO:0006753">
    <property type="term" value="P:nucleoside phosphate metabolic process"/>
    <property type="evidence" value="ECO:0007669"/>
    <property type="project" value="TreeGrafter"/>
</dbReference>
<evidence type="ECO:0000256" key="2">
    <source>
        <dbReference type="ARBA" id="ARBA00001946"/>
    </source>
</evidence>
<dbReference type="InterPro" id="IPR015797">
    <property type="entry name" value="NUDIX_hydrolase-like_dom_sf"/>
</dbReference>
<dbReference type="PANTHER" id="PTHR11839">
    <property type="entry name" value="UDP/ADP-SUGAR PYROPHOSPHATASE"/>
    <property type="match status" value="1"/>
</dbReference>
<evidence type="ECO:0000256" key="5">
    <source>
        <dbReference type="ARBA" id="ARBA00022801"/>
    </source>
</evidence>
<name>A0A2A8D0Y6_9BACT</name>
<keyword evidence="10" id="KW-1185">Reference proteome</keyword>
<comment type="similarity">
    <text evidence="3">Belongs to the Nudix hydrolase family. NudK subfamily.</text>
</comment>
<evidence type="ECO:0000256" key="3">
    <source>
        <dbReference type="ARBA" id="ARBA00007275"/>
    </source>
</evidence>
<dbReference type="CDD" id="cd03424">
    <property type="entry name" value="NUDIX_ADPRase_Nudt5_UGPPase_Nudt14"/>
    <property type="match status" value="1"/>
</dbReference>
<dbReference type="Gene3D" id="3.90.79.10">
    <property type="entry name" value="Nucleoside Triphosphate Pyrophosphohydrolase"/>
    <property type="match status" value="1"/>
</dbReference>
<dbReference type="SUPFAM" id="SSF55811">
    <property type="entry name" value="Nudix"/>
    <property type="match status" value="1"/>
</dbReference>
<dbReference type="InterPro" id="IPR000086">
    <property type="entry name" value="NUDIX_hydrolase_dom"/>
</dbReference>
<dbReference type="AlphaFoldDB" id="A0A2A8D0Y6"/>
<dbReference type="PANTHER" id="PTHR11839:SF18">
    <property type="entry name" value="NUDIX HYDROLASE DOMAIN-CONTAINING PROTEIN"/>
    <property type="match status" value="1"/>
</dbReference>
<comment type="caution">
    <text evidence="9">The sequence shown here is derived from an EMBL/GenBank/DDBJ whole genome shotgun (WGS) entry which is preliminary data.</text>
</comment>
<protein>
    <recommendedName>
        <fullName evidence="4">GDP-mannose pyrophosphatase</fullName>
    </recommendedName>
    <alternativeName>
        <fullName evidence="6">GDP-mannose hydrolase</fullName>
    </alternativeName>
    <alternativeName>
        <fullName evidence="7">GDPMK</fullName>
    </alternativeName>
</protein>
<dbReference type="Proteomes" id="UP000220102">
    <property type="component" value="Unassembled WGS sequence"/>
</dbReference>
<proteinExistence type="inferred from homology"/>
<feature type="domain" description="Nudix hydrolase" evidence="8">
    <location>
        <begin position="55"/>
        <end position="185"/>
    </location>
</feature>
<dbReference type="EMBL" id="PDEQ01000002">
    <property type="protein sequence ID" value="PEN14308.1"/>
    <property type="molecule type" value="Genomic_DNA"/>
</dbReference>